<dbReference type="GO" id="GO:0051536">
    <property type="term" value="F:iron-sulfur cluster binding"/>
    <property type="evidence" value="ECO:0007669"/>
    <property type="project" value="UniProtKB-KW"/>
</dbReference>
<dbReference type="Proteomes" id="UP000034591">
    <property type="component" value="Unassembled WGS sequence"/>
</dbReference>
<feature type="domain" description="B12-binding" evidence="6">
    <location>
        <begin position="15"/>
        <end position="148"/>
    </location>
</feature>
<keyword evidence="3" id="KW-0479">Metal-binding</keyword>
<dbReference type="Gene3D" id="3.40.50.280">
    <property type="entry name" value="Cobalamin-binding domain"/>
    <property type="match status" value="1"/>
</dbReference>
<comment type="cofactor">
    <cofactor evidence="1">
        <name>[4Fe-4S] cluster</name>
        <dbReference type="ChEBI" id="CHEBI:49883"/>
    </cofactor>
</comment>
<reference evidence="7 8" key="1">
    <citation type="journal article" date="2015" name="Nature">
        <title>rRNA introns, odd ribosomes, and small enigmatic genomes across a large radiation of phyla.</title>
        <authorList>
            <person name="Brown C.T."/>
            <person name="Hug L.A."/>
            <person name="Thomas B.C."/>
            <person name="Sharon I."/>
            <person name="Castelle C.J."/>
            <person name="Singh A."/>
            <person name="Wilkins M.J."/>
            <person name="Williams K.H."/>
            <person name="Banfield J.F."/>
        </authorList>
    </citation>
    <scope>NUCLEOTIDE SEQUENCE [LARGE SCALE GENOMIC DNA]</scope>
</reference>
<keyword evidence="2" id="KW-0949">S-adenosyl-L-methionine</keyword>
<evidence type="ECO:0000256" key="3">
    <source>
        <dbReference type="ARBA" id="ARBA00022723"/>
    </source>
</evidence>
<dbReference type="PANTHER" id="PTHR43409">
    <property type="entry name" value="ANAEROBIC MAGNESIUM-PROTOPORPHYRIN IX MONOMETHYL ESTER CYCLASE-RELATED"/>
    <property type="match status" value="1"/>
</dbReference>
<dbReference type="InterPro" id="IPR036724">
    <property type="entry name" value="Cobalamin-bd_sf"/>
</dbReference>
<sequence length="164" mass="18233">MSKERQVALVNPNCGGNYVQTTYRGREHLGLGYLAAELQRVGVNGKIIDSRIMAHRPEEAAEQILDIEPSIIAFSLIAKDATPWTEEVIKLVRQQKPDVHAVAGNYFPTLQPQRAFESVPDLDSIVIGEGDITFLEMAQIIHQGGDWTKLKGIAHKDIDGRIVY</sequence>
<dbReference type="AlphaFoldDB" id="A0A0G0JK91"/>
<dbReference type="PROSITE" id="PS51332">
    <property type="entry name" value="B12_BINDING"/>
    <property type="match status" value="1"/>
</dbReference>
<name>A0A0G0JK91_9BACT</name>
<evidence type="ECO:0000256" key="5">
    <source>
        <dbReference type="ARBA" id="ARBA00023014"/>
    </source>
</evidence>
<proteinExistence type="predicted"/>
<dbReference type="InterPro" id="IPR006158">
    <property type="entry name" value="Cobalamin-bd"/>
</dbReference>
<dbReference type="GO" id="GO:0031419">
    <property type="term" value="F:cobalamin binding"/>
    <property type="evidence" value="ECO:0007669"/>
    <property type="project" value="InterPro"/>
</dbReference>
<evidence type="ECO:0000256" key="1">
    <source>
        <dbReference type="ARBA" id="ARBA00001966"/>
    </source>
</evidence>
<keyword evidence="4" id="KW-0408">Iron</keyword>
<evidence type="ECO:0000313" key="8">
    <source>
        <dbReference type="Proteomes" id="UP000034591"/>
    </source>
</evidence>
<dbReference type="SUPFAM" id="SSF52242">
    <property type="entry name" value="Cobalamin (vitamin B12)-binding domain"/>
    <property type="match status" value="1"/>
</dbReference>
<evidence type="ECO:0000256" key="2">
    <source>
        <dbReference type="ARBA" id="ARBA00022691"/>
    </source>
</evidence>
<dbReference type="EMBL" id="LBTI01000027">
    <property type="protein sequence ID" value="KKQ37134.1"/>
    <property type="molecule type" value="Genomic_DNA"/>
</dbReference>
<evidence type="ECO:0000256" key="4">
    <source>
        <dbReference type="ARBA" id="ARBA00023004"/>
    </source>
</evidence>
<accession>A0A0G0JK91</accession>
<dbReference type="PANTHER" id="PTHR43409:SF4">
    <property type="entry name" value="RADICAL SAM SUPERFAMILY PROTEIN"/>
    <property type="match status" value="1"/>
</dbReference>
<comment type="caution">
    <text evidence="7">The sequence shown here is derived from an EMBL/GenBank/DDBJ whole genome shotgun (WGS) entry which is preliminary data.</text>
</comment>
<keyword evidence="5" id="KW-0411">Iron-sulfur</keyword>
<organism evidence="7 8">
    <name type="scientific">Candidatus Woesebacteria bacterium GW2011_GWA1_37_7</name>
    <dbReference type="NCBI Taxonomy" id="1618545"/>
    <lineage>
        <taxon>Bacteria</taxon>
        <taxon>Candidatus Woeseibacteriota</taxon>
    </lineage>
</organism>
<evidence type="ECO:0000313" key="7">
    <source>
        <dbReference type="EMBL" id="KKQ37134.1"/>
    </source>
</evidence>
<dbReference type="InterPro" id="IPR051198">
    <property type="entry name" value="BchE-like"/>
</dbReference>
<dbReference type="Pfam" id="PF02310">
    <property type="entry name" value="B12-binding"/>
    <property type="match status" value="1"/>
</dbReference>
<gene>
    <name evidence="7" type="ORF">US53_C0027G0014</name>
</gene>
<dbReference type="STRING" id="1618545.US53_C0027G0014"/>
<dbReference type="GO" id="GO:0046872">
    <property type="term" value="F:metal ion binding"/>
    <property type="evidence" value="ECO:0007669"/>
    <property type="project" value="UniProtKB-KW"/>
</dbReference>
<evidence type="ECO:0000259" key="6">
    <source>
        <dbReference type="PROSITE" id="PS51332"/>
    </source>
</evidence>
<protein>
    <submittedName>
        <fullName evidence="7">Radical SAM domain protein</fullName>
    </submittedName>
</protein>